<evidence type="ECO:0000313" key="10">
    <source>
        <dbReference type="EMBL" id="TCP37711.1"/>
    </source>
</evidence>
<keyword evidence="2" id="KW-0813">Transport</keyword>
<dbReference type="RefSeq" id="WP_132707341.1">
    <property type="nucleotide sequence ID" value="NZ_JACIGF010000002.1"/>
</dbReference>
<dbReference type="SUPFAM" id="SSF103481">
    <property type="entry name" value="Multidrug resistance efflux transporter EmrE"/>
    <property type="match status" value="1"/>
</dbReference>
<dbReference type="GO" id="GO:0022857">
    <property type="term" value="F:transmembrane transporter activity"/>
    <property type="evidence" value="ECO:0007669"/>
    <property type="project" value="InterPro"/>
</dbReference>
<dbReference type="GO" id="GO:0005886">
    <property type="term" value="C:plasma membrane"/>
    <property type="evidence" value="ECO:0007669"/>
    <property type="project" value="UniProtKB-SubCell"/>
</dbReference>
<evidence type="ECO:0000256" key="9">
    <source>
        <dbReference type="SAM" id="Phobius"/>
    </source>
</evidence>
<proteinExistence type="inferred from homology"/>
<sequence length="114" mass="11853">MMAWLALFVCIALEVAATTLLKLSDGFARPGPATASLALYGVTFWLLAWVFTRLPVGISYAVWSGVGVAAITLIGWVAFKQSLNGLQMLFLALILIGAVGLNLTTGATPPDGGA</sequence>
<dbReference type="InterPro" id="IPR045324">
    <property type="entry name" value="Small_multidrug_res"/>
</dbReference>
<dbReference type="OrthoDB" id="9808638at2"/>
<dbReference type="Proteomes" id="UP000295399">
    <property type="component" value="Unassembled WGS sequence"/>
</dbReference>
<keyword evidence="3" id="KW-1003">Cell membrane</keyword>
<comment type="similarity">
    <text evidence="7 8">Belongs to the drug/metabolite transporter (DMT) superfamily. Small multidrug resistance (SMR) (TC 2.A.7.1) family.</text>
</comment>
<evidence type="ECO:0000256" key="8">
    <source>
        <dbReference type="RuleBase" id="RU003942"/>
    </source>
</evidence>
<evidence type="ECO:0000256" key="7">
    <source>
        <dbReference type="ARBA" id="ARBA00038032"/>
    </source>
</evidence>
<dbReference type="InterPro" id="IPR037185">
    <property type="entry name" value="EmrE-like"/>
</dbReference>
<accession>A0A4R2PU71</accession>
<gene>
    <name evidence="10" type="ORF">EV659_102117</name>
</gene>
<evidence type="ECO:0000256" key="2">
    <source>
        <dbReference type="ARBA" id="ARBA00022448"/>
    </source>
</evidence>
<dbReference type="Pfam" id="PF00893">
    <property type="entry name" value="Multi_Drug_Res"/>
    <property type="match status" value="1"/>
</dbReference>
<keyword evidence="5 9" id="KW-1133">Transmembrane helix</keyword>
<dbReference type="FunCoup" id="A0A4R2PU71">
    <property type="interactions" value="103"/>
</dbReference>
<feature type="transmembrane region" description="Helical" evidence="9">
    <location>
        <begin position="85"/>
        <end position="104"/>
    </location>
</feature>
<dbReference type="GO" id="GO:1990961">
    <property type="term" value="P:xenobiotic detoxification by transmembrane export across the plasma membrane"/>
    <property type="evidence" value="ECO:0007669"/>
    <property type="project" value="UniProtKB-ARBA"/>
</dbReference>
<dbReference type="InterPro" id="IPR000390">
    <property type="entry name" value="Small_drug/metabolite_transptr"/>
</dbReference>
<evidence type="ECO:0000256" key="4">
    <source>
        <dbReference type="ARBA" id="ARBA00022692"/>
    </source>
</evidence>
<organism evidence="10 11">
    <name type="scientific">Rhodothalassium salexigens DSM 2132</name>
    <dbReference type="NCBI Taxonomy" id="1188247"/>
    <lineage>
        <taxon>Bacteria</taxon>
        <taxon>Pseudomonadati</taxon>
        <taxon>Pseudomonadota</taxon>
        <taxon>Alphaproteobacteria</taxon>
        <taxon>Rhodothalassiales</taxon>
        <taxon>Rhodothalassiaceae</taxon>
        <taxon>Rhodothalassium</taxon>
    </lineage>
</organism>
<reference evidence="10 11" key="1">
    <citation type="submission" date="2019-03" db="EMBL/GenBank/DDBJ databases">
        <title>Genomic Encyclopedia of Type Strains, Phase IV (KMG-IV): sequencing the most valuable type-strain genomes for metagenomic binning, comparative biology and taxonomic classification.</title>
        <authorList>
            <person name="Goeker M."/>
        </authorList>
    </citation>
    <scope>NUCLEOTIDE SEQUENCE [LARGE SCALE GENOMIC DNA]</scope>
    <source>
        <strain evidence="10 11">DSM 2132</strain>
    </source>
</reference>
<evidence type="ECO:0000256" key="1">
    <source>
        <dbReference type="ARBA" id="ARBA00004651"/>
    </source>
</evidence>
<evidence type="ECO:0000256" key="6">
    <source>
        <dbReference type="ARBA" id="ARBA00023136"/>
    </source>
</evidence>
<dbReference type="EMBL" id="SLXO01000002">
    <property type="protein sequence ID" value="TCP37711.1"/>
    <property type="molecule type" value="Genomic_DNA"/>
</dbReference>
<dbReference type="AlphaFoldDB" id="A0A4R2PU71"/>
<evidence type="ECO:0000256" key="5">
    <source>
        <dbReference type="ARBA" id="ARBA00022989"/>
    </source>
</evidence>
<feature type="transmembrane region" description="Helical" evidence="9">
    <location>
        <begin position="33"/>
        <end position="51"/>
    </location>
</feature>
<name>A0A4R2PU71_RHOSA</name>
<protein>
    <submittedName>
        <fullName evidence="10">Small multidrug resistance pump</fullName>
    </submittedName>
</protein>
<comment type="subcellular location">
    <subcellularLocation>
        <location evidence="1 8">Cell membrane</location>
        <topology evidence="1 8">Multi-pass membrane protein</topology>
    </subcellularLocation>
</comment>
<keyword evidence="4 8" id="KW-0812">Transmembrane</keyword>
<dbReference type="PANTHER" id="PTHR30561:SF1">
    <property type="entry name" value="MULTIDRUG TRANSPORTER EMRE"/>
    <property type="match status" value="1"/>
</dbReference>
<dbReference type="Gene3D" id="1.10.3730.20">
    <property type="match status" value="1"/>
</dbReference>
<dbReference type="PANTHER" id="PTHR30561">
    <property type="entry name" value="SMR FAMILY PROTON-DEPENDENT DRUG EFFLUX TRANSPORTER SUGE"/>
    <property type="match status" value="1"/>
</dbReference>
<comment type="caution">
    <text evidence="10">The sequence shown here is derived from an EMBL/GenBank/DDBJ whole genome shotgun (WGS) entry which is preliminary data.</text>
</comment>
<evidence type="ECO:0000313" key="11">
    <source>
        <dbReference type="Proteomes" id="UP000295399"/>
    </source>
</evidence>
<feature type="transmembrane region" description="Helical" evidence="9">
    <location>
        <begin position="58"/>
        <end position="79"/>
    </location>
</feature>
<evidence type="ECO:0000256" key="3">
    <source>
        <dbReference type="ARBA" id="ARBA00022475"/>
    </source>
</evidence>
<dbReference type="InParanoid" id="A0A4R2PU71"/>
<dbReference type="FunFam" id="1.10.3730.20:FF:000001">
    <property type="entry name" value="Quaternary ammonium compound resistance transporter SugE"/>
    <property type="match status" value="1"/>
</dbReference>
<keyword evidence="6 9" id="KW-0472">Membrane</keyword>
<keyword evidence="11" id="KW-1185">Reference proteome</keyword>